<reference evidence="1 2" key="2">
    <citation type="journal article" date="2023" name="Plant Pathol.">
        <title>Dismantling and reorganizing Pseudomonas marginalis sensu#lato.</title>
        <authorList>
            <person name="Sawada H."/>
            <person name="Fujikawa T."/>
            <person name="Satou M."/>
        </authorList>
    </citation>
    <scope>NUCLEOTIDE SEQUENCE [LARGE SCALE GENOMIC DNA]</scope>
    <source>
        <strain evidence="1 2">MAFF 302030</strain>
    </source>
</reference>
<comment type="caution">
    <text evidence="1">The sequence shown here is derived from an EMBL/GenBank/DDBJ whole genome shotgun (WGS) entry which is preliminary data.</text>
</comment>
<dbReference type="AlphaFoldDB" id="A0A9X1YW44"/>
<sequence length="163" mass="17514">MTDDVDGKLDEIFNALAEKQAAAARRQQETEIKQDATLQEFNALKETLIRPTLEGLAQKLSGRGHASKVFETEEGGPGNGSTRDARVGIRFLFDEKALNGRDSEYPHLTLALDKSAGKIQFYSSTMSPGKGGSAGGAGSVDLGSLTQELINQKALKIIAEVYK</sequence>
<organism evidence="1 2">
    <name type="scientific">Pseudomonas morbosilactucae</name>
    <dbReference type="NCBI Taxonomy" id="2938197"/>
    <lineage>
        <taxon>Bacteria</taxon>
        <taxon>Pseudomonadati</taxon>
        <taxon>Pseudomonadota</taxon>
        <taxon>Gammaproteobacteria</taxon>
        <taxon>Pseudomonadales</taxon>
        <taxon>Pseudomonadaceae</taxon>
        <taxon>Pseudomonas</taxon>
    </lineage>
</organism>
<protein>
    <submittedName>
        <fullName evidence="1">Uncharacterized protein</fullName>
    </submittedName>
</protein>
<name>A0A9X1YW44_9PSED</name>
<gene>
    <name evidence="1" type="ORF">M1B34_16720</name>
</gene>
<accession>A0A9X1YW44</accession>
<reference evidence="1 2" key="1">
    <citation type="journal article" date="2022" name="Int. J. Syst. Evol. Microbiol.">
        <title>Pseudomonas aegrilactucae sp. nov. and Pseudomonas morbosilactucae sp. nov., pathogens causing bacterial rot of lettuce in Japan.</title>
        <authorList>
            <person name="Sawada H."/>
            <person name="Fujikawa T."/>
            <person name="Satou M."/>
        </authorList>
    </citation>
    <scope>NUCLEOTIDE SEQUENCE [LARGE SCALE GENOMIC DNA]</scope>
    <source>
        <strain evidence="1 2">MAFF 302030</strain>
    </source>
</reference>
<evidence type="ECO:0000313" key="2">
    <source>
        <dbReference type="Proteomes" id="UP001155059"/>
    </source>
</evidence>
<dbReference type="RefSeq" id="WP_268265672.1">
    <property type="nucleotide sequence ID" value="NZ_JALQCW010000039.1"/>
</dbReference>
<dbReference type="Proteomes" id="UP001155059">
    <property type="component" value="Unassembled WGS sequence"/>
</dbReference>
<dbReference type="EMBL" id="JALQCW010000039">
    <property type="protein sequence ID" value="MCK9799303.1"/>
    <property type="molecule type" value="Genomic_DNA"/>
</dbReference>
<evidence type="ECO:0000313" key="1">
    <source>
        <dbReference type="EMBL" id="MCK9799303.1"/>
    </source>
</evidence>
<proteinExistence type="predicted"/>